<dbReference type="Proteomes" id="UP000483004">
    <property type="component" value="Unassembled WGS sequence"/>
</dbReference>
<dbReference type="Gene3D" id="1.10.10.10">
    <property type="entry name" value="Winged helix-like DNA-binding domain superfamily/Winged helix DNA-binding domain"/>
    <property type="match status" value="1"/>
</dbReference>
<comment type="caution">
    <text evidence="7">The sequence shown here is derived from an EMBL/GenBank/DDBJ whole genome shotgun (WGS) entry which is preliminary data.</text>
</comment>
<keyword evidence="8" id="KW-1185">Reference proteome</keyword>
<evidence type="ECO:0000313" key="7">
    <source>
        <dbReference type="EMBL" id="KAB2389946.1"/>
    </source>
</evidence>
<keyword evidence="3" id="KW-0804">Transcription</keyword>
<dbReference type="AlphaFoldDB" id="A0A6L3W515"/>
<name>A0A6L3W515_9ACTN</name>
<dbReference type="EMBL" id="WBMR01000002">
    <property type="protein sequence ID" value="KAB2389946.1"/>
    <property type="molecule type" value="Genomic_DNA"/>
</dbReference>
<dbReference type="GO" id="GO:0003700">
    <property type="term" value="F:DNA-binding transcription factor activity"/>
    <property type="evidence" value="ECO:0007669"/>
    <property type="project" value="TreeGrafter"/>
</dbReference>
<dbReference type="PANTHER" id="PTHR30136:SF8">
    <property type="entry name" value="TRANSCRIPTIONAL REGULATORY PROTEIN"/>
    <property type="match status" value="1"/>
</dbReference>
<dbReference type="PROSITE" id="PS51077">
    <property type="entry name" value="HTH_ICLR"/>
    <property type="match status" value="1"/>
</dbReference>
<dbReference type="InterPro" id="IPR050707">
    <property type="entry name" value="HTH_MetabolicPath_Reg"/>
</dbReference>
<dbReference type="PROSITE" id="PS51078">
    <property type="entry name" value="ICLR_ED"/>
    <property type="match status" value="1"/>
</dbReference>
<keyword evidence="2" id="KW-0238">DNA-binding</keyword>
<dbReference type="Gene3D" id="3.30.450.40">
    <property type="match status" value="1"/>
</dbReference>
<dbReference type="RefSeq" id="WP_151537974.1">
    <property type="nucleotide sequence ID" value="NZ_WBMR01000002.1"/>
</dbReference>
<dbReference type="InterPro" id="IPR014757">
    <property type="entry name" value="Tscrpt_reg_IclR_C"/>
</dbReference>
<evidence type="ECO:0000256" key="3">
    <source>
        <dbReference type="ARBA" id="ARBA00023163"/>
    </source>
</evidence>
<dbReference type="InterPro" id="IPR005471">
    <property type="entry name" value="Tscrpt_reg_IclR_N"/>
</dbReference>
<organism evidence="7 8">
    <name type="scientific">Actinomadura montaniterrae</name>
    <dbReference type="NCBI Taxonomy" id="1803903"/>
    <lineage>
        <taxon>Bacteria</taxon>
        <taxon>Bacillati</taxon>
        <taxon>Actinomycetota</taxon>
        <taxon>Actinomycetes</taxon>
        <taxon>Streptosporangiales</taxon>
        <taxon>Thermomonosporaceae</taxon>
        <taxon>Actinomadura</taxon>
    </lineage>
</organism>
<sequence>MARPAPASTRAATIISFLTAHPLQGFTISELARHLGMNIASAHATLAVLSDCGFVLRDPVHRTYVLGPALAATGFAALERHPSIGAAIAQAEVLAAELECEVGVTAVAGRDVVILAQRGPEPAASGIGYPGDRSPLLAPMGAPFLAWADDEAVSAWLERGAVGPPLDALYRRILAQVRDHGFSVATSAIAAPAVIEAMSRVRAEPTDDGAEQNLREVLRATDEMLVLFDGLPGSDEIVFKAIAAPIFDPSARALLTLSVTGSGEPVRVDRVLALGRRLVQAAGIATRQSRGRVPRRDAHRAASEPADAIGG</sequence>
<reference evidence="7 8" key="1">
    <citation type="submission" date="2019-09" db="EMBL/GenBank/DDBJ databases">
        <title>Actinomadura physcomitrii sp. nov., a novel actinomycete isolated from moss [Physcomitrium sphaericum (Ludw) Fuernr].</title>
        <authorList>
            <person name="Liu C."/>
            <person name="Zhuang X."/>
        </authorList>
    </citation>
    <scope>NUCLEOTIDE SEQUENCE [LARGE SCALE GENOMIC DNA]</scope>
    <source>
        <strain evidence="7 8">CYP1-1B</strain>
    </source>
</reference>
<feature type="domain" description="HTH iclR-type" evidence="5">
    <location>
        <begin position="5"/>
        <end position="68"/>
    </location>
</feature>
<feature type="domain" description="IclR-ED" evidence="6">
    <location>
        <begin position="69"/>
        <end position="292"/>
    </location>
</feature>
<dbReference type="Pfam" id="PF09339">
    <property type="entry name" value="HTH_IclR"/>
    <property type="match status" value="1"/>
</dbReference>
<gene>
    <name evidence="7" type="ORF">F9B16_01490</name>
</gene>
<evidence type="ECO:0000313" key="8">
    <source>
        <dbReference type="Proteomes" id="UP000483004"/>
    </source>
</evidence>
<dbReference type="InterPro" id="IPR036388">
    <property type="entry name" value="WH-like_DNA-bd_sf"/>
</dbReference>
<evidence type="ECO:0000256" key="2">
    <source>
        <dbReference type="ARBA" id="ARBA00023125"/>
    </source>
</evidence>
<accession>A0A6L3W515</accession>
<dbReference type="SUPFAM" id="SSF55781">
    <property type="entry name" value="GAF domain-like"/>
    <property type="match status" value="1"/>
</dbReference>
<dbReference type="PANTHER" id="PTHR30136">
    <property type="entry name" value="HELIX-TURN-HELIX TRANSCRIPTIONAL REGULATOR, ICLR FAMILY"/>
    <property type="match status" value="1"/>
</dbReference>
<dbReference type="GO" id="GO:0003677">
    <property type="term" value="F:DNA binding"/>
    <property type="evidence" value="ECO:0007669"/>
    <property type="project" value="UniProtKB-KW"/>
</dbReference>
<feature type="region of interest" description="Disordered" evidence="4">
    <location>
        <begin position="287"/>
        <end position="311"/>
    </location>
</feature>
<evidence type="ECO:0000259" key="5">
    <source>
        <dbReference type="PROSITE" id="PS51077"/>
    </source>
</evidence>
<dbReference type="InterPro" id="IPR036390">
    <property type="entry name" value="WH_DNA-bd_sf"/>
</dbReference>
<proteinExistence type="predicted"/>
<dbReference type="OrthoDB" id="7495200at2"/>
<dbReference type="SUPFAM" id="SSF46785">
    <property type="entry name" value="Winged helix' DNA-binding domain"/>
    <property type="match status" value="1"/>
</dbReference>
<dbReference type="GO" id="GO:0045892">
    <property type="term" value="P:negative regulation of DNA-templated transcription"/>
    <property type="evidence" value="ECO:0007669"/>
    <property type="project" value="TreeGrafter"/>
</dbReference>
<evidence type="ECO:0000259" key="6">
    <source>
        <dbReference type="PROSITE" id="PS51078"/>
    </source>
</evidence>
<protein>
    <submittedName>
        <fullName evidence="7">Helix-turn-helix domain-containing protein</fullName>
    </submittedName>
</protein>
<keyword evidence="1" id="KW-0805">Transcription regulation</keyword>
<dbReference type="InterPro" id="IPR029016">
    <property type="entry name" value="GAF-like_dom_sf"/>
</dbReference>
<evidence type="ECO:0000256" key="1">
    <source>
        <dbReference type="ARBA" id="ARBA00023015"/>
    </source>
</evidence>
<evidence type="ECO:0000256" key="4">
    <source>
        <dbReference type="SAM" id="MobiDB-lite"/>
    </source>
</evidence>
<dbReference type="SMART" id="SM00346">
    <property type="entry name" value="HTH_ICLR"/>
    <property type="match status" value="1"/>
</dbReference>